<accession>E3N8X5</accession>
<dbReference type="OMA" id="VETHHTW"/>
<evidence type="ECO:0000313" key="2">
    <source>
        <dbReference type="EMBL" id="EFO90023.1"/>
    </source>
</evidence>
<dbReference type="AlphaFoldDB" id="E3N8X5"/>
<proteinExistence type="predicted"/>
<dbReference type="OrthoDB" id="5874885at2759"/>
<dbReference type="eggNOG" id="ENOG502S98V">
    <property type="taxonomic scope" value="Eukaryota"/>
</dbReference>
<name>E3N8X5_CAERE</name>
<keyword evidence="1" id="KW-0175">Coiled coil</keyword>
<evidence type="ECO:0000313" key="3">
    <source>
        <dbReference type="Proteomes" id="UP000008281"/>
    </source>
</evidence>
<protein>
    <submittedName>
        <fullName evidence="2">Uncharacterized protein</fullName>
    </submittedName>
</protein>
<reference evidence="2" key="1">
    <citation type="submission" date="2007-07" db="EMBL/GenBank/DDBJ databases">
        <title>PCAP assembly of the Caenorhabditis remanei genome.</title>
        <authorList>
            <consortium name="The Caenorhabditis remanei Sequencing Consortium"/>
            <person name="Wilson R.K."/>
        </authorList>
    </citation>
    <scope>NUCLEOTIDE SEQUENCE [LARGE SCALE GENOMIC DNA]</scope>
    <source>
        <strain evidence="2">PB4641</strain>
    </source>
</reference>
<dbReference type="PANTHER" id="PTHR31424">
    <property type="entry name" value="PROTEIN CBG23806"/>
    <property type="match status" value="1"/>
</dbReference>
<dbReference type="InParanoid" id="E3N8X5"/>
<dbReference type="InterPro" id="IPR009689">
    <property type="entry name" value="DUF1280"/>
</dbReference>
<organism evidence="3">
    <name type="scientific">Caenorhabditis remanei</name>
    <name type="common">Caenorhabditis vulgaris</name>
    <dbReference type="NCBI Taxonomy" id="31234"/>
    <lineage>
        <taxon>Eukaryota</taxon>
        <taxon>Metazoa</taxon>
        <taxon>Ecdysozoa</taxon>
        <taxon>Nematoda</taxon>
        <taxon>Chromadorea</taxon>
        <taxon>Rhabditida</taxon>
        <taxon>Rhabditina</taxon>
        <taxon>Rhabditomorpha</taxon>
        <taxon>Rhabditoidea</taxon>
        <taxon>Rhabditidae</taxon>
        <taxon>Peloderinae</taxon>
        <taxon>Caenorhabditis</taxon>
    </lineage>
</organism>
<feature type="coiled-coil region" evidence="1">
    <location>
        <begin position="73"/>
        <end position="156"/>
    </location>
</feature>
<keyword evidence="3" id="KW-1185">Reference proteome</keyword>
<dbReference type="Pfam" id="PF06918">
    <property type="entry name" value="DUF1280"/>
    <property type="match status" value="1"/>
</dbReference>
<dbReference type="PANTHER" id="PTHR31424:SF4">
    <property type="entry name" value="AUTOPHAGY-RELATED PROTEIN 14-RELATED"/>
    <property type="match status" value="1"/>
</dbReference>
<evidence type="ECO:0000256" key="1">
    <source>
        <dbReference type="SAM" id="Coils"/>
    </source>
</evidence>
<dbReference type="EMBL" id="DS268560">
    <property type="protein sequence ID" value="EFO90023.1"/>
    <property type="molecule type" value="Genomic_DNA"/>
</dbReference>
<sequence>MEIDSAGDDTDPVETIRVLREQLELLEKEHNRKMIAKMNDFQRNVHLIHGKLDKAEKKVEVIKRKKRYNRIEIQAEIDKNERLKRENEVLAKDEETLVEQNERTERSRHFLMQQEVALENQIVAMKREMEELSAENEKKSSEILNQKDEIIALKRQPREIKLINYDNKVDYLGLESKLFYKDVVNKLERDGIASLKLSPQEGFQAYHSANFTRQSYKTIKKILKDHQLPDPFPPIKGIISLERKVASDDVFTVYQSKGVKDEGKIVTVAHLNDVAKTVSERIEQLIDTEKLTLDFDKGIWLTNLGDKGGQEVKLCLSIGNVDLPNSCHNLIPLGVFDDEESSEALLKHIPTVIDQLNNLKELKITVNNTELLIPVDMFLGDDMKFQYDMLGHQGASATNPCMFCLKRGRIKIRDYKRGERTVRRTEKSYSDASAKGSAKTTVESVKSQSSFVFTGISLDHVTIPSLHTIMGVAQGFGFDNLLLWTTTMDCEDKALKITKADIKQSRVRKSNLINLQKTVQMLDVELSSMLTVAVVLQHFQDSTLDGTDETERAACPAEKCLYRDRSIGKAPLFDARLVKCETCEETSVVRLCVPRKLHPEEMEDMENAIDTMWLCLQEFAADDNVTPELYALLEHVMEFVETHHTWAKTSEHPIEAFHAAYNTSKLRYRTTRNDLLRAKECFKRCLINNRVFDLS</sequence>
<dbReference type="HOGENOM" id="CLU_396502_0_0_1"/>
<gene>
    <name evidence="2" type="ORF">CRE_21504</name>
</gene>
<dbReference type="Proteomes" id="UP000008281">
    <property type="component" value="Unassembled WGS sequence"/>
</dbReference>